<proteinExistence type="predicted"/>
<dbReference type="Proteomes" id="UP000005233">
    <property type="component" value="Chromosome"/>
</dbReference>
<evidence type="ECO:0000313" key="2">
    <source>
        <dbReference type="Proteomes" id="UP000005233"/>
    </source>
</evidence>
<accession>H8IA60</accession>
<organism evidence="1 2">
    <name type="scientific">Methanocella conradii (strain DSM 24694 / JCM 17849 / CGMCC 1.5162 / HZ254)</name>
    <dbReference type="NCBI Taxonomy" id="1041930"/>
    <lineage>
        <taxon>Archaea</taxon>
        <taxon>Methanobacteriati</taxon>
        <taxon>Methanobacteriota</taxon>
        <taxon>Stenosarchaea group</taxon>
        <taxon>Methanomicrobia</taxon>
        <taxon>Methanocellales</taxon>
        <taxon>Methanocellaceae</taxon>
        <taxon>Methanocella</taxon>
    </lineage>
</organism>
<dbReference type="STRING" id="1041930.Mtc_0356"/>
<dbReference type="eggNOG" id="arCOG07571">
    <property type="taxonomic scope" value="Archaea"/>
</dbReference>
<dbReference type="GeneID" id="11970238"/>
<dbReference type="EMBL" id="CP003243">
    <property type="protein sequence ID" value="AFC99126.1"/>
    <property type="molecule type" value="Genomic_DNA"/>
</dbReference>
<dbReference type="PROSITE" id="PS51257">
    <property type="entry name" value="PROKAR_LIPOPROTEIN"/>
    <property type="match status" value="1"/>
</dbReference>
<dbReference type="OrthoDB" id="384881at2157"/>
<sequence>MRAALFLAAIAAMFMICGCVGGMGTIEYMGLKYGSSTHDVASADKLYYTGETWGGAKLYAPGWESPGKVPSLLFTSDAAGYHAFSKPAVGIYAYSLYAHYNLGEPVTIGLMNEAAGKVDLKNAAPWEIQALQGGAWKTIYQPVAAQVITTLENGTYREWTWDQRDNGGEAVCAGEYRVAIDGKYMAYFNITPGSPVVRAEATDYDNKTLRDTFWDAKEHKAFGEHYKEYADEARRDVEGQMLFKAWMKGLDPDKLQSALKTARDNASTLNMLPCLAVHASYGGQPCWIIVYNWGMANESPGHIRYYVVDDAAGKIIQFETCR</sequence>
<dbReference type="RefSeq" id="WP_014404965.1">
    <property type="nucleotide sequence ID" value="NC_017034.1"/>
</dbReference>
<gene>
    <name evidence="1" type="ordered locus">Mtc_0356</name>
</gene>
<dbReference type="HOGENOM" id="CLU_862237_0_0_2"/>
<protein>
    <submittedName>
        <fullName evidence="1">Uncharacterized protein</fullName>
    </submittedName>
</protein>
<reference evidence="1 2" key="1">
    <citation type="journal article" date="2012" name="J. Bacteriol.">
        <title>Complete genome sequence of a thermophilic methanogen, Methanocella conradii HZ254, isolated from Chinese rice field soil.</title>
        <authorList>
            <person name="Lu Z."/>
            <person name="Lu Y."/>
        </authorList>
    </citation>
    <scope>NUCLEOTIDE SEQUENCE [LARGE SCALE GENOMIC DNA]</scope>
    <source>
        <strain evidence="2">DSM 24694 / JCM 17849 / CGMCC 1.5162 / HZ254</strain>
    </source>
</reference>
<dbReference type="KEGG" id="mez:Mtc_0356"/>
<dbReference type="AlphaFoldDB" id="H8IA60"/>
<evidence type="ECO:0000313" key="1">
    <source>
        <dbReference type="EMBL" id="AFC99126.1"/>
    </source>
</evidence>
<keyword evidence="2" id="KW-1185">Reference proteome</keyword>
<name>H8IA60_METCZ</name>